<evidence type="ECO:0000256" key="2">
    <source>
        <dbReference type="SAM" id="Phobius"/>
    </source>
</evidence>
<dbReference type="InterPro" id="IPR036259">
    <property type="entry name" value="MFS_trans_sf"/>
</dbReference>
<gene>
    <name evidence="4" type="ORF">ORAREDHAP_LOCUS19131</name>
</gene>
<feature type="transmembrane region" description="Helical" evidence="2">
    <location>
        <begin position="290"/>
        <end position="312"/>
    </location>
</feature>
<evidence type="ECO:0000313" key="5">
    <source>
        <dbReference type="Proteomes" id="UP000507245"/>
    </source>
</evidence>
<keyword evidence="2" id="KW-1133">Transmembrane helix</keyword>
<name>A0A6J5WS27_PRUAR</name>
<reference evidence="5" key="1">
    <citation type="journal article" date="2020" name="Genome Biol.">
        <title>Gamete binning: chromosome-level and haplotype-resolved genome assembly enabled by high-throughput single-cell sequencing of gamete genomes.</title>
        <authorList>
            <person name="Campoy J.A."/>
            <person name="Sun H."/>
            <person name="Goel M."/>
            <person name="Jiao W.-B."/>
            <person name="Folz-Donahue K."/>
            <person name="Wang N."/>
            <person name="Rubio M."/>
            <person name="Liu C."/>
            <person name="Kukat C."/>
            <person name="Ruiz D."/>
            <person name="Huettel B."/>
            <person name="Schneeberger K."/>
        </authorList>
    </citation>
    <scope>NUCLEOTIDE SEQUENCE [LARGE SCALE GENOMIC DNA]</scope>
    <source>
        <strain evidence="5">cv. Rojo Pasion</strain>
    </source>
</reference>
<feature type="transmembrane region" description="Helical" evidence="2">
    <location>
        <begin position="48"/>
        <end position="66"/>
    </location>
</feature>
<proteinExistence type="predicted"/>
<feature type="transmembrane region" description="Helical" evidence="2">
    <location>
        <begin position="73"/>
        <end position="91"/>
    </location>
</feature>
<comment type="subcellular location">
    <subcellularLocation>
        <location evidence="1">Membrane</location>
        <topology evidence="1">Multi-pass membrane protein</topology>
    </subcellularLocation>
</comment>
<dbReference type="GO" id="GO:0022857">
    <property type="term" value="F:transmembrane transporter activity"/>
    <property type="evidence" value="ECO:0007669"/>
    <property type="project" value="InterPro"/>
</dbReference>
<dbReference type="AlphaFoldDB" id="A0A6J5WS27"/>
<dbReference type="OrthoDB" id="1719560at2759"/>
<dbReference type="GO" id="GO:0016020">
    <property type="term" value="C:membrane"/>
    <property type="evidence" value="ECO:0007669"/>
    <property type="project" value="UniProtKB-SubCell"/>
</dbReference>
<evidence type="ECO:0000313" key="4">
    <source>
        <dbReference type="EMBL" id="CAB4303123.1"/>
    </source>
</evidence>
<dbReference type="PROSITE" id="PS50850">
    <property type="entry name" value="MFS"/>
    <property type="match status" value="1"/>
</dbReference>
<feature type="transmembrane region" description="Helical" evidence="2">
    <location>
        <begin position="21"/>
        <end position="42"/>
    </location>
</feature>
<dbReference type="EMBL" id="CAEKKB010000003">
    <property type="protein sequence ID" value="CAB4303123.1"/>
    <property type="molecule type" value="Genomic_DNA"/>
</dbReference>
<organism evidence="4 5">
    <name type="scientific">Prunus armeniaca</name>
    <name type="common">Apricot</name>
    <name type="synonym">Armeniaca vulgaris</name>
    <dbReference type="NCBI Taxonomy" id="36596"/>
    <lineage>
        <taxon>Eukaryota</taxon>
        <taxon>Viridiplantae</taxon>
        <taxon>Streptophyta</taxon>
        <taxon>Embryophyta</taxon>
        <taxon>Tracheophyta</taxon>
        <taxon>Spermatophyta</taxon>
        <taxon>Magnoliopsida</taxon>
        <taxon>eudicotyledons</taxon>
        <taxon>Gunneridae</taxon>
        <taxon>Pentapetalae</taxon>
        <taxon>rosids</taxon>
        <taxon>fabids</taxon>
        <taxon>Rosales</taxon>
        <taxon>Rosaceae</taxon>
        <taxon>Amygdaloideae</taxon>
        <taxon>Amygdaleae</taxon>
        <taxon>Prunus</taxon>
    </lineage>
</organism>
<keyword evidence="2" id="KW-0472">Membrane</keyword>
<dbReference type="Proteomes" id="UP000507245">
    <property type="component" value="Unassembled WGS sequence"/>
</dbReference>
<feature type="transmembrane region" description="Helical" evidence="2">
    <location>
        <begin position="332"/>
        <end position="353"/>
    </location>
</feature>
<feature type="domain" description="Major facilitator superfamily (MFS) profile" evidence="3">
    <location>
        <begin position="291"/>
        <end position="376"/>
    </location>
</feature>
<keyword evidence="5" id="KW-1185">Reference proteome</keyword>
<protein>
    <recommendedName>
        <fullName evidence="3">Major facilitator superfamily (MFS) profile domain-containing protein</fullName>
    </recommendedName>
</protein>
<dbReference type="InterPro" id="IPR020846">
    <property type="entry name" value="MFS_dom"/>
</dbReference>
<feature type="transmembrane region" description="Helical" evidence="2">
    <location>
        <begin position="103"/>
        <end position="128"/>
    </location>
</feature>
<dbReference type="Gene3D" id="1.20.1250.20">
    <property type="entry name" value="MFS general substrate transporter like domains"/>
    <property type="match status" value="1"/>
</dbReference>
<dbReference type="SUPFAM" id="SSF103473">
    <property type="entry name" value="MFS general substrate transporter"/>
    <property type="match status" value="1"/>
</dbReference>
<evidence type="ECO:0000259" key="3">
    <source>
        <dbReference type="PROSITE" id="PS50850"/>
    </source>
</evidence>
<evidence type="ECO:0000256" key="1">
    <source>
        <dbReference type="ARBA" id="ARBA00004141"/>
    </source>
</evidence>
<accession>A0A6J5WS27</accession>
<sequence>MQKLSSLDRKKDRCRSSNYAGAAWPATAASPYVAVAAAPSVAAAAAPSAAATAAVASVATAAALALSIIAAAAAAAATAPAVTIATAAVLAPRSPSSPGAAGAAWPALAAAAAAASLFSLSFWALAIIQHEPAVTVKDKQFNVSTTSGLKAWLSLSTASGSREPAGAEITRVTEGAERMMVTGNDKVKLNEFGLQTSEASKQQTPSAAIDGGRGQGHLGGVGWSLQSVGKYYLSDFRQGFYNFAMRGRHLDAYSAYKRVASKDHIKAYDREESSGLVNEKGIGNPSWRRFLPYICLWQLFIHSYLATISVVNETLDSISMDLGFSGNPLAKGLVVSTCLGDAFFGSIFSGWILDGVGHRRAFQLCALPMIIGASMR</sequence>
<keyword evidence="2" id="KW-0812">Transmembrane</keyword>